<feature type="domain" description="ABC transmembrane type-1" evidence="7">
    <location>
        <begin position="235"/>
        <end position="451"/>
    </location>
</feature>
<feature type="transmembrane region" description="Helical" evidence="5">
    <location>
        <begin position="275"/>
        <end position="296"/>
    </location>
</feature>
<evidence type="ECO:0000256" key="1">
    <source>
        <dbReference type="ARBA" id="ARBA00004651"/>
    </source>
</evidence>
<dbReference type="PROSITE" id="PS50928">
    <property type="entry name" value="ABC_TM1"/>
    <property type="match status" value="1"/>
</dbReference>
<comment type="subcellular location">
    <subcellularLocation>
        <location evidence="6">Cell inner membrane</location>
        <topology evidence="6">Multi-pass membrane protein</topology>
    </subcellularLocation>
    <subcellularLocation>
        <location evidence="1 5">Cell membrane</location>
        <topology evidence="1 5">Multi-pass membrane protein</topology>
    </subcellularLocation>
</comment>
<dbReference type="PANTHER" id="PTHR42727:SF1">
    <property type="entry name" value="PHOSPHATE TRANSPORT SYSTEM PERMEASE"/>
    <property type="match status" value="1"/>
</dbReference>
<dbReference type="SUPFAM" id="SSF161098">
    <property type="entry name" value="MetI-like"/>
    <property type="match status" value="1"/>
</dbReference>
<feature type="transmembrane region" description="Helical" evidence="5">
    <location>
        <begin position="431"/>
        <end position="455"/>
    </location>
</feature>
<name>A0ABW4YCE5_9GAMM</name>
<keyword evidence="6" id="KW-0997">Cell inner membrane</keyword>
<dbReference type="Proteomes" id="UP001597337">
    <property type="component" value="Unassembled WGS sequence"/>
</dbReference>
<dbReference type="EMBL" id="JBHUHX010000047">
    <property type="protein sequence ID" value="MFD2113310.1"/>
    <property type="molecule type" value="Genomic_DNA"/>
</dbReference>
<evidence type="ECO:0000256" key="3">
    <source>
        <dbReference type="ARBA" id="ARBA00022989"/>
    </source>
</evidence>
<dbReference type="PANTHER" id="PTHR42727">
    <property type="entry name" value="PHOSPHATE TRANSPORT SYSTEM PERMEASE PROTEIN"/>
    <property type="match status" value="1"/>
</dbReference>
<feature type="transmembrane region" description="Helical" evidence="5">
    <location>
        <begin position="167"/>
        <end position="192"/>
    </location>
</feature>
<keyword evidence="4 5" id="KW-0472">Membrane</keyword>
<dbReference type="Gene3D" id="1.10.3720.10">
    <property type="entry name" value="MetI-like"/>
    <property type="match status" value="1"/>
</dbReference>
<feature type="transmembrane region" description="Helical" evidence="5">
    <location>
        <begin position="363"/>
        <end position="384"/>
    </location>
</feature>
<reference evidence="9" key="1">
    <citation type="journal article" date="2019" name="Int. J. Syst. Evol. Microbiol.">
        <title>The Global Catalogue of Microorganisms (GCM) 10K type strain sequencing project: providing services to taxonomists for standard genome sequencing and annotation.</title>
        <authorList>
            <consortium name="The Broad Institute Genomics Platform"/>
            <consortium name="The Broad Institute Genome Sequencing Center for Infectious Disease"/>
            <person name="Wu L."/>
            <person name="Ma J."/>
        </authorList>
    </citation>
    <scope>NUCLEOTIDE SEQUENCE [LARGE SCALE GENOMIC DNA]</scope>
    <source>
        <strain evidence="9">KACC 12597</strain>
    </source>
</reference>
<dbReference type="InterPro" id="IPR011864">
    <property type="entry name" value="Phosphate_PstC"/>
</dbReference>
<dbReference type="InterPro" id="IPR035906">
    <property type="entry name" value="MetI-like_sf"/>
</dbReference>
<feature type="transmembrane region" description="Helical" evidence="5">
    <location>
        <begin position="316"/>
        <end position="342"/>
    </location>
</feature>
<proteinExistence type="inferred from homology"/>
<gene>
    <name evidence="8" type="primary">pstC</name>
    <name evidence="8" type="ORF">ACFSJC_15780</name>
</gene>
<dbReference type="RefSeq" id="WP_386028074.1">
    <property type="nucleotide sequence ID" value="NZ_JBHUHX010000047.1"/>
</dbReference>
<keyword evidence="3 5" id="KW-1133">Transmembrane helix</keyword>
<evidence type="ECO:0000256" key="6">
    <source>
        <dbReference type="RuleBase" id="RU363054"/>
    </source>
</evidence>
<comment type="caution">
    <text evidence="8">The sequence shown here is derived from an EMBL/GenBank/DDBJ whole genome shotgun (WGS) entry which is preliminary data.</text>
</comment>
<keyword evidence="9" id="KW-1185">Reference proteome</keyword>
<evidence type="ECO:0000259" key="7">
    <source>
        <dbReference type="PROSITE" id="PS50928"/>
    </source>
</evidence>
<accession>A0ABW4YCE5</accession>
<keyword evidence="2 5" id="KW-0812">Transmembrane</keyword>
<keyword evidence="6" id="KW-1003">Cell membrane</keyword>
<evidence type="ECO:0000313" key="9">
    <source>
        <dbReference type="Proteomes" id="UP001597337"/>
    </source>
</evidence>
<dbReference type="InterPro" id="IPR022182">
    <property type="entry name" value="PstC_N"/>
</dbReference>
<feature type="transmembrane region" description="Helical" evidence="5">
    <location>
        <begin position="136"/>
        <end position="155"/>
    </location>
</feature>
<feature type="transmembrane region" description="Helical" evidence="5">
    <location>
        <begin position="239"/>
        <end position="263"/>
    </location>
</feature>
<dbReference type="InterPro" id="IPR000515">
    <property type="entry name" value="MetI-like"/>
</dbReference>
<keyword evidence="5" id="KW-0813">Transport</keyword>
<sequence length="463" mass="48751">MNAWTLILLLLAVMAAAYHLGRKRAISGAGGIAQIKTLHSLPVYYGLYAALWAGIPALLLLGLWSGFQDQIITALVSSSLPPDIVNGLSEGRLGLLINDIKNLATGNIVSSTVTPQIQAAADQFARLEWIASGAKWLVVLAAAIAGLALALSHTAPKMRARNRVETIVKGIMILFSSIAILTTLGILLSVVFESLRFFHSIPPLDFFLGINWSPQIALRADQVGASGEFGAIPLFTGTLMVSAIAMLVAVPIGLMAAIYLSEYASRKVRAFAKPVIEVLAGIPTVVYGFFAALTVAPFVRELGESVGLHVASESALAAGLVMGVMIIPFVSSLSDDVINAVPQSMRDGSYALGATQSETIRRVIVPAALPGIVGGILLAVSRAIGETMIVVMAAGMAANLTANPLDSVTTVTVQIVTLLTGDQEFDSAKTLAAFALGLTLFMVTLVLNVIALTIVRKYREQYD</sequence>
<evidence type="ECO:0000256" key="5">
    <source>
        <dbReference type="RuleBase" id="RU363032"/>
    </source>
</evidence>
<protein>
    <recommendedName>
        <fullName evidence="6">Phosphate transport system permease protein</fullName>
    </recommendedName>
</protein>
<keyword evidence="6" id="KW-0592">Phosphate transport</keyword>
<dbReference type="CDD" id="cd06261">
    <property type="entry name" value="TM_PBP2"/>
    <property type="match status" value="1"/>
</dbReference>
<dbReference type="Pfam" id="PF00528">
    <property type="entry name" value="BPD_transp_1"/>
    <property type="match status" value="1"/>
</dbReference>
<dbReference type="Pfam" id="PF12501">
    <property type="entry name" value="DUF3708"/>
    <property type="match status" value="1"/>
</dbReference>
<evidence type="ECO:0000256" key="2">
    <source>
        <dbReference type="ARBA" id="ARBA00022692"/>
    </source>
</evidence>
<dbReference type="NCBIfam" id="TIGR02138">
    <property type="entry name" value="phosphate_pstC"/>
    <property type="match status" value="1"/>
</dbReference>
<organism evidence="8 9">
    <name type="scientific">Thiorhodococcus fuscus</name>
    <dbReference type="NCBI Taxonomy" id="527200"/>
    <lineage>
        <taxon>Bacteria</taxon>
        <taxon>Pseudomonadati</taxon>
        <taxon>Pseudomonadota</taxon>
        <taxon>Gammaproteobacteria</taxon>
        <taxon>Chromatiales</taxon>
        <taxon>Chromatiaceae</taxon>
        <taxon>Thiorhodococcus</taxon>
    </lineage>
</organism>
<evidence type="ECO:0000313" key="8">
    <source>
        <dbReference type="EMBL" id="MFD2113310.1"/>
    </source>
</evidence>
<evidence type="ECO:0000256" key="4">
    <source>
        <dbReference type="ARBA" id="ARBA00023136"/>
    </source>
</evidence>
<feature type="transmembrane region" description="Helical" evidence="5">
    <location>
        <begin position="41"/>
        <end position="64"/>
    </location>
</feature>
<comment type="function">
    <text evidence="6">Part of the binding-protein-dependent transport system for phosphate; probably responsible for the translocation of the substrate across the membrane.</text>
</comment>
<comment type="similarity">
    <text evidence="6">Belongs to the binding-protein-dependent transport system permease family. CysTW subfamily.</text>
</comment>